<dbReference type="SUPFAM" id="SSF51735">
    <property type="entry name" value="NAD(P)-binding Rossmann-fold domains"/>
    <property type="match status" value="1"/>
</dbReference>
<proteinExistence type="inferred from homology"/>
<dbReference type="KEGG" id="abac:LuPra_00578"/>
<reference evidence="6" key="2">
    <citation type="submission" date="2016-04" db="EMBL/GenBank/DDBJ databases">
        <title>First Complete Genome Sequence of a Subdivision 6 Acidobacterium.</title>
        <authorList>
            <person name="Huang S."/>
            <person name="Vieira S."/>
            <person name="Bunk B."/>
            <person name="Riedel T."/>
            <person name="Sproeer C."/>
            <person name="Overmann J."/>
        </authorList>
    </citation>
    <scope>NUCLEOTIDE SEQUENCE [LARGE SCALE GENOMIC DNA]</scope>
    <source>
        <strain evidence="6">DSM 100886 HEG_-6_39</strain>
    </source>
</reference>
<keyword evidence="6" id="KW-1185">Reference proteome</keyword>
<dbReference type="PATRIC" id="fig|1813736.3.peg.604"/>
<sequence length="343" mass="36747">MEDGGRRTEDGGRRREGRREDRGRYQVRQSAFGVKRFDMRIAITGASGLVGSALVPFLQGTGHDVIRLVRGTPRSPDEHRWSPDSGIVDASTMGPVDAVIHLAGESVAGGRWTPAMKARIRDSRIGPTRALARSLADAPVPPRVLISASAMGIYGDRGDEVLTESSPRGGGFLADVCEAWEAAAEPARAAGIRVVHPRFGIILDARGGALGKMTLPFRLGLGGRLGPGTQHWSWVSIADVLGALLFAAAHDQVRGPINVTAPHSVTNAEFTQSLGRVLHRPAVMPVPAVVLRAVIGEMAQAELLSSKRVLPAALQRADFEFRYPRLEDALRYTLGRRAAMQAG</sequence>
<dbReference type="InterPro" id="IPR036291">
    <property type="entry name" value="NAD(P)-bd_dom_sf"/>
</dbReference>
<comment type="similarity">
    <text evidence="1">Belongs to the NAD(P)-dependent epimerase/dehydratase family. SDR39U1 subfamily.</text>
</comment>
<gene>
    <name evidence="5" type="ORF">LuPra_00578</name>
</gene>
<feature type="domain" description="DUF1731" evidence="4">
    <location>
        <begin position="286"/>
        <end position="331"/>
    </location>
</feature>
<evidence type="ECO:0000256" key="2">
    <source>
        <dbReference type="SAM" id="MobiDB-lite"/>
    </source>
</evidence>
<evidence type="ECO:0000259" key="4">
    <source>
        <dbReference type="Pfam" id="PF08338"/>
    </source>
</evidence>
<evidence type="ECO:0000256" key="1">
    <source>
        <dbReference type="ARBA" id="ARBA00009353"/>
    </source>
</evidence>
<name>A0A143PG53_LUTPR</name>
<dbReference type="STRING" id="1855912.LuPra_00578"/>
<dbReference type="EMBL" id="CP015136">
    <property type="protein sequence ID" value="AMY07406.1"/>
    <property type="molecule type" value="Genomic_DNA"/>
</dbReference>
<feature type="region of interest" description="Disordered" evidence="2">
    <location>
        <begin position="1"/>
        <end position="24"/>
    </location>
</feature>
<evidence type="ECO:0000259" key="3">
    <source>
        <dbReference type="Pfam" id="PF01370"/>
    </source>
</evidence>
<protein>
    <submittedName>
        <fullName evidence="5">Epimerase family protein</fullName>
    </submittedName>
</protein>
<dbReference type="Gene3D" id="3.40.50.720">
    <property type="entry name" value="NAD(P)-binding Rossmann-like Domain"/>
    <property type="match status" value="1"/>
</dbReference>
<accession>A0A143PG53</accession>
<dbReference type="InterPro" id="IPR010099">
    <property type="entry name" value="SDR39U1"/>
</dbReference>
<dbReference type="AlphaFoldDB" id="A0A143PG53"/>
<dbReference type="Pfam" id="PF01370">
    <property type="entry name" value="Epimerase"/>
    <property type="match status" value="1"/>
</dbReference>
<dbReference type="InterPro" id="IPR013549">
    <property type="entry name" value="DUF1731"/>
</dbReference>
<feature type="domain" description="NAD-dependent epimerase/dehydratase" evidence="3">
    <location>
        <begin position="41"/>
        <end position="160"/>
    </location>
</feature>
<evidence type="ECO:0000313" key="6">
    <source>
        <dbReference type="Proteomes" id="UP000076079"/>
    </source>
</evidence>
<dbReference type="PANTHER" id="PTHR11092">
    <property type="entry name" value="SUGAR NUCLEOTIDE EPIMERASE RELATED"/>
    <property type="match status" value="1"/>
</dbReference>
<dbReference type="NCBIfam" id="TIGR01777">
    <property type="entry name" value="yfcH"/>
    <property type="match status" value="1"/>
</dbReference>
<dbReference type="InterPro" id="IPR001509">
    <property type="entry name" value="Epimerase_deHydtase"/>
</dbReference>
<dbReference type="PANTHER" id="PTHR11092:SF0">
    <property type="entry name" value="EPIMERASE FAMILY PROTEIN SDR39U1"/>
    <property type="match status" value="1"/>
</dbReference>
<organism evidence="5 6">
    <name type="scientific">Luteitalea pratensis</name>
    <dbReference type="NCBI Taxonomy" id="1855912"/>
    <lineage>
        <taxon>Bacteria</taxon>
        <taxon>Pseudomonadati</taxon>
        <taxon>Acidobacteriota</taxon>
        <taxon>Vicinamibacteria</taxon>
        <taxon>Vicinamibacterales</taxon>
        <taxon>Vicinamibacteraceae</taxon>
        <taxon>Luteitalea</taxon>
    </lineage>
</organism>
<dbReference type="Proteomes" id="UP000076079">
    <property type="component" value="Chromosome"/>
</dbReference>
<reference evidence="5 6" key="1">
    <citation type="journal article" date="2016" name="Genome Announc.">
        <title>First Complete Genome Sequence of a Subdivision 6 Acidobacterium Strain.</title>
        <authorList>
            <person name="Huang S."/>
            <person name="Vieira S."/>
            <person name="Bunk B."/>
            <person name="Riedel T."/>
            <person name="Sproer C."/>
            <person name="Overmann J."/>
        </authorList>
    </citation>
    <scope>NUCLEOTIDE SEQUENCE [LARGE SCALE GENOMIC DNA]</scope>
    <source>
        <strain evidence="6">DSM 100886 HEG_-6_39</strain>
    </source>
</reference>
<evidence type="ECO:0000313" key="5">
    <source>
        <dbReference type="EMBL" id="AMY07406.1"/>
    </source>
</evidence>
<dbReference type="Pfam" id="PF08338">
    <property type="entry name" value="DUF1731"/>
    <property type="match status" value="1"/>
</dbReference>